<dbReference type="Proteomes" id="UP000218934">
    <property type="component" value="Unassembled WGS sequence"/>
</dbReference>
<gene>
    <name evidence="1" type="ORF">COO09_08695</name>
</gene>
<reference evidence="1 2" key="1">
    <citation type="submission" date="2017-09" db="EMBL/GenBank/DDBJ databases">
        <title>The Catabolism of 3,6-Dichlorosalicylic acid is Initiated by the Cytochrome P450 Monooxygenase DsmABC in Rhizorhabdus dicambivorans Ndbn-20.</title>
        <authorList>
            <person name="Na L."/>
        </authorList>
    </citation>
    <scope>NUCLEOTIDE SEQUENCE [LARGE SCALE GENOMIC DNA]</scope>
    <source>
        <strain evidence="1 2">Ndbn-20m</strain>
    </source>
</reference>
<dbReference type="InterPro" id="IPR019734">
    <property type="entry name" value="TPR_rpt"/>
</dbReference>
<dbReference type="EMBL" id="NWUF01000006">
    <property type="protein sequence ID" value="PCE42887.1"/>
    <property type="molecule type" value="Genomic_DNA"/>
</dbReference>
<keyword evidence="2" id="KW-1185">Reference proteome</keyword>
<accession>A0A2A4FYV1</accession>
<dbReference type="AlphaFoldDB" id="A0A2A4FYV1"/>
<comment type="caution">
    <text evidence="1">The sequence shown here is derived from an EMBL/GenBank/DDBJ whole genome shotgun (WGS) entry which is preliminary data.</text>
</comment>
<evidence type="ECO:0000313" key="2">
    <source>
        <dbReference type="Proteomes" id="UP000218934"/>
    </source>
</evidence>
<proteinExistence type="predicted"/>
<protein>
    <recommendedName>
        <fullName evidence="3">Tetratricopeptide repeat protein</fullName>
    </recommendedName>
</protein>
<dbReference type="KEGG" id="rdi:CMV14_04560"/>
<dbReference type="Gene3D" id="1.25.40.10">
    <property type="entry name" value="Tetratricopeptide repeat domain"/>
    <property type="match status" value="1"/>
</dbReference>
<sequence>MLGINLPFAMLERWSQKVELEVSAGLYSEAFETLVEIENALIGGGHVQEYVRVGRLLFESIDWETAATEYDKFDKVVGMMVGAFEQLGDRESADSMILRYEGTIPQKTARYIKFCDIKSSSYWLRGEFELATEWARTGVSLKKESHVDTNFDCDHTLALAERDAGRPAIALDFFRKNWTIEDIIAGIEGVPEDGPMYGNVGRCLQFMQRNEDALICYKRSMRILETDTSYHSKSNRAYARRWVGQILRDLGDLQAAEAFFMDAIRLLGNSAPLRVREIYKEVEGFRKESAPLMSDIEASRIVGNWMSGRD</sequence>
<evidence type="ECO:0008006" key="3">
    <source>
        <dbReference type="Google" id="ProtNLM"/>
    </source>
</evidence>
<dbReference type="InterPro" id="IPR011990">
    <property type="entry name" value="TPR-like_helical_dom_sf"/>
</dbReference>
<evidence type="ECO:0000313" key="1">
    <source>
        <dbReference type="EMBL" id="PCE42887.1"/>
    </source>
</evidence>
<organism evidence="1 2">
    <name type="scientific">Rhizorhabdus dicambivorans</name>
    <dbReference type="NCBI Taxonomy" id="1850238"/>
    <lineage>
        <taxon>Bacteria</taxon>
        <taxon>Pseudomonadati</taxon>
        <taxon>Pseudomonadota</taxon>
        <taxon>Alphaproteobacteria</taxon>
        <taxon>Sphingomonadales</taxon>
        <taxon>Sphingomonadaceae</taxon>
        <taxon>Rhizorhabdus</taxon>
    </lineage>
</organism>
<name>A0A2A4FYV1_9SPHN</name>
<dbReference type="SUPFAM" id="SSF48452">
    <property type="entry name" value="TPR-like"/>
    <property type="match status" value="1"/>
</dbReference>
<dbReference type="Pfam" id="PF13181">
    <property type="entry name" value="TPR_8"/>
    <property type="match status" value="1"/>
</dbReference>